<keyword evidence="1" id="KW-1133">Transmembrane helix</keyword>
<keyword evidence="3" id="KW-1185">Reference proteome</keyword>
<organism evidence="2 3">
    <name type="scientific">Brachionus plicatilis</name>
    <name type="common">Marine rotifer</name>
    <name type="synonym">Brachionus muelleri</name>
    <dbReference type="NCBI Taxonomy" id="10195"/>
    <lineage>
        <taxon>Eukaryota</taxon>
        <taxon>Metazoa</taxon>
        <taxon>Spiralia</taxon>
        <taxon>Gnathifera</taxon>
        <taxon>Rotifera</taxon>
        <taxon>Eurotatoria</taxon>
        <taxon>Monogononta</taxon>
        <taxon>Pseudotrocha</taxon>
        <taxon>Ploima</taxon>
        <taxon>Brachionidae</taxon>
        <taxon>Brachionus</taxon>
    </lineage>
</organism>
<evidence type="ECO:0000313" key="2">
    <source>
        <dbReference type="EMBL" id="RNA27547.1"/>
    </source>
</evidence>
<evidence type="ECO:0000313" key="3">
    <source>
        <dbReference type="Proteomes" id="UP000276133"/>
    </source>
</evidence>
<sequence>MIVRVSNFDERMSAHFVECIELAVFVRQFGLDNFVCISVDQLWMRTILVQDLVFFLFLGIHWIHAYFRGAVLGKKITIHVLGPFESKFFHVLFAAQSGPDTN</sequence>
<name>A0A3M7RW67_BRAPC</name>
<reference evidence="2 3" key="1">
    <citation type="journal article" date="2018" name="Sci. Rep.">
        <title>Genomic signatures of local adaptation to the degree of environmental predictability in rotifers.</title>
        <authorList>
            <person name="Franch-Gras L."/>
            <person name="Hahn C."/>
            <person name="Garcia-Roger E.M."/>
            <person name="Carmona M.J."/>
            <person name="Serra M."/>
            <person name="Gomez A."/>
        </authorList>
    </citation>
    <scope>NUCLEOTIDE SEQUENCE [LARGE SCALE GENOMIC DNA]</scope>
    <source>
        <strain evidence="2">HYR1</strain>
    </source>
</reference>
<keyword evidence="1" id="KW-0472">Membrane</keyword>
<dbReference type="EMBL" id="REGN01002531">
    <property type="protein sequence ID" value="RNA27547.1"/>
    <property type="molecule type" value="Genomic_DNA"/>
</dbReference>
<feature type="transmembrane region" description="Helical" evidence="1">
    <location>
        <begin position="47"/>
        <end position="67"/>
    </location>
</feature>
<keyword evidence="1" id="KW-0812">Transmembrane</keyword>
<dbReference type="Proteomes" id="UP000276133">
    <property type="component" value="Unassembled WGS sequence"/>
</dbReference>
<proteinExistence type="predicted"/>
<evidence type="ECO:0000256" key="1">
    <source>
        <dbReference type="SAM" id="Phobius"/>
    </source>
</evidence>
<accession>A0A3M7RW67</accession>
<dbReference type="AlphaFoldDB" id="A0A3M7RW67"/>
<comment type="caution">
    <text evidence="2">The sequence shown here is derived from an EMBL/GenBank/DDBJ whole genome shotgun (WGS) entry which is preliminary data.</text>
</comment>
<protein>
    <submittedName>
        <fullName evidence="2">Uncharacterized protein</fullName>
    </submittedName>
</protein>
<gene>
    <name evidence="2" type="ORF">BpHYR1_046680</name>
</gene>